<dbReference type="GO" id="GO:0005886">
    <property type="term" value="C:plasma membrane"/>
    <property type="evidence" value="ECO:0007669"/>
    <property type="project" value="TreeGrafter"/>
</dbReference>
<keyword evidence="3" id="KW-0547">Nucleotide-binding</keyword>
<evidence type="ECO:0000256" key="5">
    <source>
        <dbReference type="ARBA" id="ARBA00022967"/>
    </source>
</evidence>
<keyword evidence="9" id="KW-1185">Reference proteome</keyword>
<keyword evidence="2" id="KW-0997">Cell inner membrane</keyword>
<evidence type="ECO:0000256" key="4">
    <source>
        <dbReference type="ARBA" id="ARBA00022840"/>
    </source>
</evidence>
<dbReference type="FunFam" id="3.40.50.300:FF:000032">
    <property type="entry name" value="Export ABC transporter ATP-binding protein"/>
    <property type="match status" value="1"/>
</dbReference>
<evidence type="ECO:0000256" key="6">
    <source>
        <dbReference type="ARBA" id="ARBA00038388"/>
    </source>
</evidence>
<dbReference type="AlphaFoldDB" id="A0A974SK14"/>
<reference evidence="8 9" key="1">
    <citation type="submission" date="2020-10" db="EMBL/GenBank/DDBJ databases">
        <title>Degradation of 1,4-Dioxane by Xanthobacter sp. YN2, via a Novel Group-2 Soluble Di-Iron Monooxygenase.</title>
        <authorList>
            <person name="Ma F."/>
            <person name="Wang Y."/>
            <person name="Yang J."/>
            <person name="Guo H."/>
            <person name="Su D."/>
            <person name="Yu L."/>
        </authorList>
    </citation>
    <scope>NUCLEOTIDE SEQUENCE [LARGE SCALE GENOMIC DNA]</scope>
    <source>
        <strain evidence="8 9">YN2</strain>
    </source>
</reference>
<dbReference type="EMBL" id="CP063362">
    <property type="protein sequence ID" value="QRG09011.1"/>
    <property type="molecule type" value="Genomic_DNA"/>
</dbReference>
<keyword evidence="2" id="KW-1003">Cell membrane</keyword>
<proteinExistence type="inferred from homology"/>
<dbReference type="PANTHER" id="PTHR24220">
    <property type="entry name" value="IMPORT ATP-BINDING PROTEIN"/>
    <property type="match status" value="1"/>
</dbReference>
<organism evidence="8 9">
    <name type="scientific">Xanthobacter dioxanivorans</name>
    <dbReference type="NCBI Taxonomy" id="2528964"/>
    <lineage>
        <taxon>Bacteria</taxon>
        <taxon>Pseudomonadati</taxon>
        <taxon>Pseudomonadota</taxon>
        <taxon>Alphaproteobacteria</taxon>
        <taxon>Hyphomicrobiales</taxon>
        <taxon>Xanthobacteraceae</taxon>
        <taxon>Xanthobacter</taxon>
    </lineage>
</organism>
<dbReference type="GO" id="GO:0005524">
    <property type="term" value="F:ATP binding"/>
    <property type="evidence" value="ECO:0007669"/>
    <property type="project" value="UniProtKB-KW"/>
</dbReference>
<evidence type="ECO:0000256" key="3">
    <source>
        <dbReference type="ARBA" id="ARBA00022741"/>
    </source>
</evidence>
<dbReference type="Pfam" id="PF00005">
    <property type="entry name" value="ABC_tran"/>
    <property type="match status" value="1"/>
</dbReference>
<keyword evidence="4 8" id="KW-0067">ATP-binding</keyword>
<dbReference type="InterPro" id="IPR027417">
    <property type="entry name" value="P-loop_NTPase"/>
</dbReference>
<dbReference type="SUPFAM" id="SSF52540">
    <property type="entry name" value="P-loop containing nucleoside triphosphate hydrolases"/>
    <property type="match status" value="1"/>
</dbReference>
<dbReference type="InterPro" id="IPR017911">
    <property type="entry name" value="MacB-like_ATP-bd"/>
</dbReference>
<gene>
    <name evidence="8" type="ORF">EZH22_12505</name>
</gene>
<keyword evidence="2" id="KW-0472">Membrane</keyword>
<dbReference type="GO" id="GO:0022857">
    <property type="term" value="F:transmembrane transporter activity"/>
    <property type="evidence" value="ECO:0007669"/>
    <property type="project" value="TreeGrafter"/>
</dbReference>
<evidence type="ECO:0000313" key="9">
    <source>
        <dbReference type="Proteomes" id="UP000596427"/>
    </source>
</evidence>
<dbReference type="InterPro" id="IPR017871">
    <property type="entry name" value="ABC_transporter-like_CS"/>
</dbReference>
<dbReference type="Proteomes" id="UP000596427">
    <property type="component" value="Chromosome"/>
</dbReference>
<dbReference type="Gene3D" id="3.40.50.300">
    <property type="entry name" value="P-loop containing nucleotide triphosphate hydrolases"/>
    <property type="match status" value="1"/>
</dbReference>
<evidence type="ECO:0000313" key="8">
    <source>
        <dbReference type="EMBL" id="QRG09011.1"/>
    </source>
</evidence>
<dbReference type="KEGG" id="xdi:EZH22_12505"/>
<dbReference type="CDD" id="cd03255">
    <property type="entry name" value="ABC_MJ0796_LolCDE_FtsE"/>
    <property type="match status" value="1"/>
</dbReference>
<evidence type="ECO:0000256" key="2">
    <source>
        <dbReference type="ARBA" id="ARBA00022519"/>
    </source>
</evidence>
<evidence type="ECO:0000259" key="7">
    <source>
        <dbReference type="PROSITE" id="PS50893"/>
    </source>
</evidence>
<dbReference type="SMART" id="SM00382">
    <property type="entry name" value="AAA"/>
    <property type="match status" value="1"/>
</dbReference>
<keyword evidence="5" id="KW-1278">Translocase</keyword>
<keyword evidence="1" id="KW-0813">Transport</keyword>
<comment type="similarity">
    <text evidence="6">Belongs to the ABC transporter superfamily. Macrolide exporter (TC 3.A.1.122) family.</text>
</comment>
<feature type="domain" description="ABC transporter" evidence="7">
    <location>
        <begin position="22"/>
        <end position="256"/>
    </location>
</feature>
<dbReference type="InterPro" id="IPR003439">
    <property type="entry name" value="ABC_transporter-like_ATP-bd"/>
</dbReference>
<dbReference type="RefSeq" id="WP_203195928.1">
    <property type="nucleotide sequence ID" value="NZ_CP063362.1"/>
</dbReference>
<name>A0A974SK14_9HYPH</name>
<dbReference type="PROSITE" id="PS50893">
    <property type="entry name" value="ABC_TRANSPORTER_2"/>
    <property type="match status" value="1"/>
</dbReference>
<accession>A0A974SK14</accession>
<dbReference type="GO" id="GO:0016887">
    <property type="term" value="F:ATP hydrolysis activity"/>
    <property type="evidence" value="ECO:0007669"/>
    <property type="project" value="InterPro"/>
</dbReference>
<dbReference type="InterPro" id="IPR003593">
    <property type="entry name" value="AAA+_ATPase"/>
</dbReference>
<dbReference type="PROSITE" id="PS00211">
    <property type="entry name" value="ABC_TRANSPORTER_1"/>
    <property type="match status" value="1"/>
</dbReference>
<sequence>MSDRVVSPAVARGAVASPPPVLSIRDVQRLYRSGDTTVRALDGVSLDIHRGEVVGISGPSGSGKSTLLLIAGLLEPPSAGEVLIDGRRVSYPAADLDRLRTFRRNHIGFIFQKANLIPFLTAVENVALALEIDHVPPRAARAYAGALLASLDLGHRLDNHPSRLSGGEQQRVAVARALANAPSLLLADEPTAALDSVRGRQVLQLFREIARTRQAAVAVVTHDQRALDLFDRTIELSDGRTRDVAMHGTPGAAGTH</sequence>
<dbReference type="GO" id="GO:0098796">
    <property type="term" value="C:membrane protein complex"/>
    <property type="evidence" value="ECO:0007669"/>
    <property type="project" value="UniProtKB-ARBA"/>
</dbReference>
<dbReference type="InterPro" id="IPR015854">
    <property type="entry name" value="ABC_transpr_LolD-like"/>
</dbReference>
<evidence type="ECO:0000256" key="1">
    <source>
        <dbReference type="ARBA" id="ARBA00022448"/>
    </source>
</evidence>
<protein>
    <submittedName>
        <fullName evidence="8">ABC transporter ATP-binding protein</fullName>
    </submittedName>
</protein>